<keyword evidence="2" id="KW-1185">Reference proteome</keyword>
<protein>
    <submittedName>
        <fullName evidence="1">Uncharacterized protein</fullName>
    </submittedName>
</protein>
<accession>A0A5J5GF79</accession>
<dbReference type="InterPro" id="IPR025619">
    <property type="entry name" value="YlzJ"/>
</dbReference>
<sequence length="72" mass="7652">MTLYTVASMDLVWEGALAPGTPLCELKIGGMLMEAEPLPEGQYRIVRLLAGPLNLYLDSRFAPGSVIGSSLG</sequence>
<name>A0A5J5GF79_9BACL</name>
<comment type="caution">
    <text evidence="1">The sequence shown here is derived from an EMBL/GenBank/DDBJ whole genome shotgun (WGS) entry which is preliminary data.</text>
</comment>
<dbReference type="Proteomes" id="UP000367750">
    <property type="component" value="Unassembled WGS sequence"/>
</dbReference>
<proteinExistence type="predicted"/>
<dbReference type="Pfam" id="PF14035">
    <property type="entry name" value="YlzJ"/>
    <property type="match status" value="1"/>
</dbReference>
<dbReference type="RefSeq" id="WP_150457279.1">
    <property type="nucleotide sequence ID" value="NZ_VYKK01000005.1"/>
</dbReference>
<organism evidence="1 2">
    <name type="scientific">Paenibacillus spiritus</name>
    <dbReference type="NCBI Taxonomy" id="2496557"/>
    <lineage>
        <taxon>Bacteria</taxon>
        <taxon>Bacillati</taxon>
        <taxon>Bacillota</taxon>
        <taxon>Bacilli</taxon>
        <taxon>Bacillales</taxon>
        <taxon>Paenibacillaceae</taxon>
        <taxon>Paenibacillus</taxon>
    </lineage>
</organism>
<dbReference type="OrthoDB" id="1683573at2"/>
<dbReference type="AlphaFoldDB" id="A0A5J5GF79"/>
<reference evidence="1 2" key="1">
    <citation type="submission" date="2019-09" db="EMBL/GenBank/DDBJ databases">
        <title>Bacillus ochoae sp. nov., Paenibacillus whitsoniae sp. nov., Paenibacillus spiritus sp. nov. Isolated from the Mars Exploration Rover during spacecraft assembly.</title>
        <authorList>
            <person name="Seuylemezian A."/>
            <person name="Vaishampayan P."/>
        </authorList>
    </citation>
    <scope>NUCLEOTIDE SEQUENCE [LARGE SCALE GENOMIC DNA]</scope>
    <source>
        <strain evidence="1 2">MER_111</strain>
    </source>
</reference>
<evidence type="ECO:0000313" key="2">
    <source>
        <dbReference type="Proteomes" id="UP000367750"/>
    </source>
</evidence>
<gene>
    <name evidence="1" type="ORF">F4V43_05715</name>
</gene>
<evidence type="ECO:0000313" key="1">
    <source>
        <dbReference type="EMBL" id="KAA9006448.1"/>
    </source>
</evidence>
<dbReference type="EMBL" id="VYKK01000005">
    <property type="protein sequence ID" value="KAA9006448.1"/>
    <property type="molecule type" value="Genomic_DNA"/>
</dbReference>